<evidence type="ECO:0000313" key="2">
    <source>
        <dbReference type="EMBL" id="MBW6400736.1"/>
    </source>
</evidence>
<dbReference type="EMBL" id="JAHYBZ010000008">
    <property type="protein sequence ID" value="MBW6400736.1"/>
    <property type="molecule type" value="Genomic_DNA"/>
</dbReference>
<evidence type="ECO:0000313" key="3">
    <source>
        <dbReference type="Proteomes" id="UP001196565"/>
    </source>
</evidence>
<dbReference type="Pfam" id="PF20358">
    <property type="entry name" value="DUF6653"/>
    <property type="match status" value="1"/>
</dbReference>
<accession>A0ABS7AEK7</accession>
<dbReference type="Proteomes" id="UP001196565">
    <property type="component" value="Unassembled WGS sequence"/>
</dbReference>
<sequence length="161" mass="18088">MTLERRIAAAFCMDAAAWARHTNPWSGWTRVPALPLLALAIWSRAWLGWWALVPMAVLLAWLWVNPRLFPPPRDETAWMTRGVLGERLWLARDETPVPAHHRRAPNILSAIGATGVLLAIGGLAMRAGWIVIAGVAVAMLAKLWFIDRMVWLHQDMTKEGE</sequence>
<reference evidence="2 3" key="1">
    <citation type="submission" date="2021-07" db="EMBL/GenBank/DDBJ databases">
        <authorList>
            <person name="So Y."/>
        </authorList>
    </citation>
    <scope>NUCLEOTIDE SEQUENCE [LARGE SCALE GENOMIC DNA]</scope>
    <source>
        <strain evidence="2 3">HJA6</strain>
    </source>
</reference>
<keyword evidence="3" id="KW-1185">Reference proteome</keyword>
<gene>
    <name evidence="2" type="ORF">KPL78_22945</name>
</gene>
<organism evidence="2 3">
    <name type="scientific">Roseomonas alba</name>
    <dbReference type="NCBI Taxonomy" id="2846776"/>
    <lineage>
        <taxon>Bacteria</taxon>
        <taxon>Pseudomonadati</taxon>
        <taxon>Pseudomonadota</taxon>
        <taxon>Alphaproteobacteria</taxon>
        <taxon>Acetobacterales</taxon>
        <taxon>Roseomonadaceae</taxon>
        <taxon>Roseomonas</taxon>
    </lineage>
</organism>
<keyword evidence="1" id="KW-1133">Transmembrane helix</keyword>
<keyword evidence="1" id="KW-0812">Transmembrane</keyword>
<feature type="transmembrane region" description="Helical" evidence="1">
    <location>
        <begin position="127"/>
        <end position="146"/>
    </location>
</feature>
<evidence type="ECO:0000256" key="1">
    <source>
        <dbReference type="SAM" id="Phobius"/>
    </source>
</evidence>
<dbReference type="InterPro" id="IPR046595">
    <property type="entry name" value="DUF6653"/>
</dbReference>
<name>A0ABS7AEK7_9PROT</name>
<dbReference type="RefSeq" id="WP_219765293.1">
    <property type="nucleotide sequence ID" value="NZ_JAHYBZ010000008.1"/>
</dbReference>
<proteinExistence type="predicted"/>
<feature type="transmembrane region" description="Helical" evidence="1">
    <location>
        <begin position="43"/>
        <end position="64"/>
    </location>
</feature>
<protein>
    <submittedName>
        <fullName evidence="2">Uncharacterized protein</fullName>
    </submittedName>
</protein>
<keyword evidence="1" id="KW-0472">Membrane</keyword>
<comment type="caution">
    <text evidence="2">The sequence shown here is derived from an EMBL/GenBank/DDBJ whole genome shotgun (WGS) entry which is preliminary data.</text>
</comment>